<evidence type="ECO:0000256" key="1">
    <source>
        <dbReference type="SAM" id="MobiDB-lite"/>
    </source>
</evidence>
<proteinExistence type="predicted"/>
<dbReference type="Proteomes" id="UP000479710">
    <property type="component" value="Unassembled WGS sequence"/>
</dbReference>
<accession>A0A6G1C873</accession>
<dbReference type="EMBL" id="SPHZ02000010">
    <property type="protein sequence ID" value="KAF0895793.1"/>
    <property type="molecule type" value="Genomic_DNA"/>
</dbReference>
<evidence type="ECO:0000313" key="3">
    <source>
        <dbReference type="Proteomes" id="UP000479710"/>
    </source>
</evidence>
<feature type="region of interest" description="Disordered" evidence="1">
    <location>
        <begin position="31"/>
        <end position="51"/>
    </location>
</feature>
<sequence length="74" mass="8338">MNGWEQKVPFVFSKTEIPLWECARAQERREEVDGGRAMGLTGGHDSADDLPSCELARPFVLPSTSCRSRTHAYR</sequence>
<dbReference type="AlphaFoldDB" id="A0A6G1C873"/>
<evidence type="ECO:0000313" key="2">
    <source>
        <dbReference type="EMBL" id="KAF0895793.1"/>
    </source>
</evidence>
<name>A0A6G1C873_9ORYZ</name>
<comment type="caution">
    <text evidence="2">The sequence shown here is derived from an EMBL/GenBank/DDBJ whole genome shotgun (WGS) entry which is preliminary data.</text>
</comment>
<reference evidence="2 3" key="1">
    <citation type="submission" date="2019-11" db="EMBL/GenBank/DDBJ databases">
        <title>Whole genome sequence of Oryza granulata.</title>
        <authorList>
            <person name="Li W."/>
        </authorList>
    </citation>
    <scope>NUCLEOTIDE SEQUENCE [LARGE SCALE GENOMIC DNA]</scope>
    <source>
        <strain evidence="3">cv. Menghai</strain>
        <tissue evidence="2">Leaf</tissue>
    </source>
</reference>
<gene>
    <name evidence="2" type="ORF">E2562_016526</name>
</gene>
<organism evidence="2 3">
    <name type="scientific">Oryza meyeriana var. granulata</name>
    <dbReference type="NCBI Taxonomy" id="110450"/>
    <lineage>
        <taxon>Eukaryota</taxon>
        <taxon>Viridiplantae</taxon>
        <taxon>Streptophyta</taxon>
        <taxon>Embryophyta</taxon>
        <taxon>Tracheophyta</taxon>
        <taxon>Spermatophyta</taxon>
        <taxon>Magnoliopsida</taxon>
        <taxon>Liliopsida</taxon>
        <taxon>Poales</taxon>
        <taxon>Poaceae</taxon>
        <taxon>BOP clade</taxon>
        <taxon>Oryzoideae</taxon>
        <taxon>Oryzeae</taxon>
        <taxon>Oryzinae</taxon>
        <taxon>Oryza</taxon>
        <taxon>Oryza meyeriana</taxon>
    </lineage>
</organism>
<keyword evidence="3" id="KW-1185">Reference proteome</keyword>
<protein>
    <submittedName>
        <fullName evidence="2">Uncharacterized protein</fullName>
    </submittedName>
</protein>